<evidence type="ECO:0000313" key="5">
    <source>
        <dbReference type="Proteomes" id="UP000281647"/>
    </source>
</evidence>
<evidence type="ECO:0000256" key="3">
    <source>
        <dbReference type="HAMAP-Rule" id="MF_01384"/>
    </source>
</evidence>
<keyword evidence="3" id="KW-0963">Cytoplasm</keyword>
<dbReference type="InterPro" id="IPR002669">
    <property type="entry name" value="UreD"/>
</dbReference>
<comment type="caution">
    <text evidence="4">The sequence shown here is derived from an EMBL/GenBank/DDBJ whole genome shotgun (WGS) entry which is preliminary data.</text>
</comment>
<sequence length="298" mass="31831">MGRVIVWFAFESGFRRLGAVLRKSDAVAKLQRSHGQARICLDRQGNGATGVRTLFQDGCLKLRLPRSPCGEGAEVVVINTAGGLTGGDKVSIDVTVGANASATVTTPGSERIYRSLQDDVVMEQRLTVLEGGRLDWLPQETILFDKSRLRRRFEVELHGSAEATIAESILFGRAAMGEAVESGFFADFWTIRRDGGLIFADATRIAEAFAATVGNAATLGGRAAMATLVHVGKDLEAKRDAMRTGFAAVEAAAAGASIVGDVLVARITAPSGMLLRSAMIPALAILRYPRLLPRLWTC</sequence>
<dbReference type="GO" id="GO:0005737">
    <property type="term" value="C:cytoplasm"/>
    <property type="evidence" value="ECO:0007669"/>
    <property type="project" value="UniProtKB-SubCell"/>
</dbReference>
<evidence type="ECO:0000313" key="4">
    <source>
        <dbReference type="EMBL" id="RUM98185.1"/>
    </source>
</evidence>
<dbReference type="PANTHER" id="PTHR33643:SF1">
    <property type="entry name" value="UREASE ACCESSORY PROTEIN D"/>
    <property type="match status" value="1"/>
</dbReference>
<name>A0A432V7Q4_9HYPH</name>
<keyword evidence="2 3" id="KW-0143">Chaperone</keyword>
<organism evidence="4 5">
    <name type="scientific">Borborobacter arsenicus</name>
    <dbReference type="NCBI Taxonomy" id="1851146"/>
    <lineage>
        <taxon>Bacteria</taxon>
        <taxon>Pseudomonadati</taxon>
        <taxon>Pseudomonadota</taxon>
        <taxon>Alphaproteobacteria</taxon>
        <taxon>Hyphomicrobiales</taxon>
        <taxon>Phyllobacteriaceae</taxon>
        <taxon>Borborobacter</taxon>
    </lineage>
</organism>
<comment type="similarity">
    <text evidence="1 3">Belongs to the UreD family.</text>
</comment>
<dbReference type="OrthoDB" id="9798842at2"/>
<dbReference type="HAMAP" id="MF_01384">
    <property type="entry name" value="UreD"/>
    <property type="match status" value="1"/>
</dbReference>
<evidence type="ECO:0000256" key="2">
    <source>
        <dbReference type="ARBA" id="ARBA00023186"/>
    </source>
</evidence>
<protein>
    <recommendedName>
        <fullName evidence="3">Urease accessory protein UreD</fullName>
    </recommendedName>
</protein>
<dbReference type="AlphaFoldDB" id="A0A432V7Q4"/>
<reference evidence="4 5" key="1">
    <citation type="submission" date="2018-11" db="EMBL/GenBank/DDBJ databases">
        <title>Pseudaminobacter arsenicus sp. nov., an arsenic-resistant bacterium isolated from arsenic-rich aquifers.</title>
        <authorList>
            <person name="Mu Y."/>
        </authorList>
    </citation>
    <scope>NUCLEOTIDE SEQUENCE [LARGE SCALE GENOMIC DNA]</scope>
    <source>
        <strain evidence="4 5">CB3</strain>
    </source>
</reference>
<dbReference type="Proteomes" id="UP000281647">
    <property type="component" value="Unassembled WGS sequence"/>
</dbReference>
<comment type="subcellular location">
    <subcellularLocation>
        <location evidence="3">Cytoplasm</location>
    </subcellularLocation>
</comment>
<keyword evidence="3" id="KW-0996">Nickel insertion</keyword>
<dbReference type="EMBL" id="RKST01000007">
    <property type="protein sequence ID" value="RUM98185.1"/>
    <property type="molecule type" value="Genomic_DNA"/>
</dbReference>
<dbReference type="PANTHER" id="PTHR33643">
    <property type="entry name" value="UREASE ACCESSORY PROTEIN D"/>
    <property type="match status" value="1"/>
</dbReference>
<dbReference type="Pfam" id="PF01774">
    <property type="entry name" value="UreD"/>
    <property type="match status" value="1"/>
</dbReference>
<gene>
    <name evidence="3" type="primary">ureD</name>
    <name evidence="4" type="ORF">EET67_08745</name>
</gene>
<comment type="function">
    <text evidence="3">Required for maturation of urease via the functional incorporation of the urease nickel metallocenter.</text>
</comment>
<dbReference type="GO" id="GO:0016151">
    <property type="term" value="F:nickel cation binding"/>
    <property type="evidence" value="ECO:0007669"/>
    <property type="project" value="UniProtKB-UniRule"/>
</dbReference>
<comment type="subunit">
    <text evidence="3">UreD, UreF and UreG form a complex that acts as a GTP-hydrolysis-dependent molecular chaperone, activating the urease apoprotein by helping to assemble the nickel containing metallocenter of UreC. The UreE protein probably delivers the nickel.</text>
</comment>
<evidence type="ECO:0000256" key="1">
    <source>
        <dbReference type="ARBA" id="ARBA00007177"/>
    </source>
</evidence>
<proteinExistence type="inferred from homology"/>
<accession>A0A432V7Q4</accession>
<keyword evidence="5" id="KW-1185">Reference proteome</keyword>